<feature type="region of interest" description="Disordered" evidence="1">
    <location>
        <begin position="1"/>
        <end position="38"/>
    </location>
</feature>
<reference evidence="3 4" key="1">
    <citation type="submission" date="2024-09" db="EMBL/GenBank/DDBJ databases">
        <authorList>
            <person name="Sun Q."/>
            <person name="Mori K."/>
        </authorList>
    </citation>
    <scope>NUCLEOTIDE SEQUENCE [LARGE SCALE GENOMIC DNA]</scope>
    <source>
        <strain evidence="3 4">TBRC 4575</strain>
    </source>
</reference>
<evidence type="ECO:0000256" key="1">
    <source>
        <dbReference type="SAM" id="MobiDB-lite"/>
    </source>
</evidence>
<evidence type="ECO:0000259" key="2">
    <source>
        <dbReference type="Pfam" id="PF15983"/>
    </source>
</evidence>
<comment type="caution">
    <text evidence="3">The sequence shown here is derived from an EMBL/GenBank/DDBJ whole genome shotgun (WGS) entry which is preliminary data.</text>
</comment>
<dbReference type="InterPro" id="IPR031927">
    <property type="entry name" value="DUF4767"/>
</dbReference>
<gene>
    <name evidence="3" type="ORF">ACFFGS_10145</name>
</gene>
<sequence length="304" mass="34373">MQTSQQRAKSKQVSADRASSTTGTAQKSRDAKETITATRWNATKRRQLAKFMHAWQQRMGQTYVGTYDGERSDHYGFVFPKAIKSGQLDGRLVWVNQRIRFRWSEDGEQSAPFQVVEAATMDNQHGFLTTYFFCLHNQRPVVFVTGTTNGDDLYVSDSQNSELQAGFAKIVTGKAQTIASDQDLNADNAAAIAAKPQRIPRAYQGTWYWYDSQQKVVRKFTAGTSKATHIFDDHAAGIHIEGALKHIGTGGHERLRYKYYDGQQIPVMEMGDGPHVWYKANAYRERAVATNLQTYQFGDELHNN</sequence>
<evidence type="ECO:0000313" key="4">
    <source>
        <dbReference type="Proteomes" id="UP001589855"/>
    </source>
</evidence>
<dbReference type="Pfam" id="PF15983">
    <property type="entry name" value="DUF4767"/>
    <property type="match status" value="1"/>
</dbReference>
<dbReference type="RefSeq" id="WP_345368348.1">
    <property type="nucleotide sequence ID" value="NZ_BAABRM010000009.1"/>
</dbReference>
<name>A0ABV6K4T3_9LACO</name>
<dbReference type="EMBL" id="JBHLUK010000072">
    <property type="protein sequence ID" value="MFC0424480.1"/>
    <property type="molecule type" value="Genomic_DNA"/>
</dbReference>
<feature type="domain" description="DUF4767" evidence="2">
    <location>
        <begin position="39"/>
        <end position="171"/>
    </location>
</feature>
<proteinExistence type="predicted"/>
<evidence type="ECO:0000313" key="3">
    <source>
        <dbReference type="EMBL" id="MFC0424480.1"/>
    </source>
</evidence>
<feature type="compositionally biased region" description="Polar residues" evidence="1">
    <location>
        <begin position="1"/>
        <end position="26"/>
    </location>
</feature>
<protein>
    <submittedName>
        <fullName evidence="3">DUF4767 domain-containing protein</fullName>
    </submittedName>
</protein>
<organism evidence="3 4">
    <name type="scientific">Lactiplantibacillus plajomi</name>
    <dbReference type="NCBI Taxonomy" id="1457217"/>
    <lineage>
        <taxon>Bacteria</taxon>
        <taxon>Bacillati</taxon>
        <taxon>Bacillota</taxon>
        <taxon>Bacilli</taxon>
        <taxon>Lactobacillales</taxon>
        <taxon>Lactobacillaceae</taxon>
        <taxon>Lactiplantibacillus</taxon>
    </lineage>
</organism>
<keyword evidence="4" id="KW-1185">Reference proteome</keyword>
<dbReference type="Proteomes" id="UP001589855">
    <property type="component" value="Unassembled WGS sequence"/>
</dbReference>
<accession>A0ABV6K4T3</accession>